<evidence type="ECO:0000256" key="3">
    <source>
        <dbReference type="ARBA" id="ARBA00023002"/>
    </source>
</evidence>
<evidence type="ECO:0000256" key="7">
    <source>
        <dbReference type="PIRSR" id="PIRSR000183-2"/>
    </source>
</evidence>
<feature type="domain" description="Alanine dehydrogenase/pyridine nucleotide transhydrogenase NAD(H)-binding" evidence="9">
    <location>
        <begin position="149"/>
        <end position="297"/>
    </location>
</feature>
<feature type="domain" description="Alanine dehydrogenase/pyridine nucleotide transhydrogenase N-terminal" evidence="10">
    <location>
        <begin position="4"/>
        <end position="137"/>
    </location>
</feature>
<dbReference type="STRING" id="1856405.BFC17_17120"/>
<dbReference type="InterPro" id="IPR008143">
    <property type="entry name" value="Ala_DH/PNT_CS2"/>
</dbReference>
<name>A0A1E8FHP0_9ALTE</name>
<dbReference type="Proteomes" id="UP000176037">
    <property type="component" value="Unassembled WGS sequence"/>
</dbReference>
<feature type="binding site" evidence="7">
    <location>
        <position position="75"/>
    </location>
    <ligand>
        <name>substrate</name>
    </ligand>
</feature>
<reference evidence="11 12" key="1">
    <citation type="submission" date="2016-09" db="EMBL/GenBank/DDBJ databases">
        <title>Alteromonas lipolytica, a new species isolated from sea water.</title>
        <authorList>
            <person name="Wu Y.-H."/>
            <person name="Cheng H."/>
            <person name="Xu X.-W."/>
        </authorList>
    </citation>
    <scope>NUCLEOTIDE SEQUENCE [LARGE SCALE GENOMIC DNA]</scope>
    <source>
        <strain evidence="11 12">JW12</strain>
    </source>
</reference>
<dbReference type="InterPro" id="IPR008141">
    <property type="entry name" value="Ala_DH"/>
</dbReference>
<dbReference type="RefSeq" id="WP_070176174.1">
    <property type="nucleotide sequence ID" value="NZ_BMJR01000001.1"/>
</dbReference>
<keyword evidence="3 5" id="KW-0560">Oxidoreductase</keyword>
<evidence type="ECO:0000259" key="10">
    <source>
        <dbReference type="SMART" id="SM01003"/>
    </source>
</evidence>
<feature type="active site" description="Proton donor/acceptor" evidence="6">
    <location>
        <position position="96"/>
    </location>
</feature>
<dbReference type="Pfam" id="PF05222">
    <property type="entry name" value="AlaDh_PNT_N"/>
    <property type="match status" value="1"/>
</dbReference>
<dbReference type="PANTHER" id="PTHR42795:SF1">
    <property type="entry name" value="ALANINE DEHYDROGENASE"/>
    <property type="match status" value="1"/>
</dbReference>
<keyword evidence="12" id="KW-1185">Reference proteome</keyword>
<dbReference type="NCBIfam" id="TIGR00518">
    <property type="entry name" value="alaDH"/>
    <property type="match status" value="1"/>
</dbReference>
<dbReference type="SMART" id="SM01003">
    <property type="entry name" value="AlaDh_PNT_N"/>
    <property type="match status" value="1"/>
</dbReference>
<dbReference type="EMBL" id="MJIC01000010">
    <property type="protein sequence ID" value="OFI35256.1"/>
    <property type="molecule type" value="Genomic_DNA"/>
</dbReference>
<feature type="binding site" evidence="8">
    <location>
        <begin position="267"/>
        <end position="270"/>
    </location>
    <ligand>
        <name>NAD(+)</name>
        <dbReference type="ChEBI" id="CHEBI:57540"/>
    </ligand>
</feature>
<evidence type="ECO:0000313" key="12">
    <source>
        <dbReference type="Proteomes" id="UP000176037"/>
    </source>
</evidence>
<feature type="binding site" evidence="8">
    <location>
        <begin position="239"/>
        <end position="240"/>
    </location>
    <ligand>
        <name>NAD(+)</name>
        <dbReference type="ChEBI" id="CHEBI:57540"/>
    </ligand>
</feature>
<protein>
    <recommendedName>
        <fullName evidence="2 5">Alanine dehydrogenase</fullName>
        <ecNumber evidence="2 5">1.4.1.1</ecNumber>
    </recommendedName>
</protein>
<dbReference type="GO" id="GO:0000166">
    <property type="term" value="F:nucleotide binding"/>
    <property type="evidence" value="ECO:0007669"/>
    <property type="project" value="UniProtKB-KW"/>
</dbReference>
<accession>A0A1E8FHP0</accession>
<keyword evidence="8" id="KW-0547">Nucleotide-binding</keyword>
<dbReference type="InterPro" id="IPR036291">
    <property type="entry name" value="NAD(P)-bd_dom_sf"/>
</dbReference>
<dbReference type="PIRSF" id="PIRSF000183">
    <property type="entry name" value="Alanine_dh"/>
    <property type="match status" value="1"/>
</dbReference>
<sequence>MLVGVPKEIKNHEYRVGLTPAAVKEFVTHGHKVLVETNAGTAIGFTDEMYVEAGATIAATAEQIFAEAEMIVKVKEPQPQECKQLRRGQTLYTYLHLAPDPTQTELLIESGATCIAYETVTDARGGLPLLAPMSEVAGRMSVQAGAHYLEKAHGGSGTLLGGVPGVAPGKVLVIGGGVVGTQAAKMALGLGADVTILDRSLPRLRQLDDIFNGQVKTVYSTVDAIDHYSANADLVVGAVLIPGAAAPKLLNEQHIANMKKGSVIVDVAIDQGGCFATSKATTHQDPVYIVDGVVHYCVANMPGGVARTSTMALNNATLPFGLALANKGPKQAMMEDIHLLNGLNVHEGKVTYKAVVEALGDQLGIQYTPALDALA</sequence>
<evidence type="ECO:0000313" key="11">
    <source>
        <dbReference type="EMBL" id="OFI35256.1"/>
    </source>
</evidence>
<evidence type="ECO:0000256" key="6">
    <source>
        <dbReference type="PIRSR" id="PIRSR000183-1"/>
    </source>
</evidence>
<feature type="binding site" evidence="7">
    <location>
        <position position="15"/>
    </location>
    <ligand>
        <name>substrate</name>
    </ligand>
</feature>
<evidence type="ECO:0000256" key="1">
    <source>
        <dbReference type="ARBA" id="ARBA00005689"/>
    </source>
</evidence>
<gene>
    <name evidence="11" type="ORF">BFC17_17120</name>
</gene>
<proteinExistence type="inferred from homology"/>
<dbReference type="FunFam" id="3.40.50.720:FF:000049">
    <property type="entry name" value="Alanine dehydrogenase"/>
    <property type="match status" value="1"/>
</dbReference>
<dbReference type="OrthoDB" id="9804592at2"/>
<feature type="binding site" evidence="8">
    <location>
        <position position="198"/>
    </location>
    <ligand>
        <name>NAD(+)</name>
        <dbReference type="ChEBI" id="CHEBI:57540"/>
    </ligand>
</feature>
<comment type="catalytic activity">
    <reaction evidence="5">
        <text>L-alanine + NAD(+) + H2O = pyruvate + NH4(+) + NADH + H(+)</text>
        <dbReference type="Rhea" id="RHEA:18405"/>
        <dbReference type="ChEBI" id="CHEBI:15361"/>
        <dbReference type="ChEBI" id="CHEBI:15377"/>
        <dbReference type="ChEBI" id="CHEBI:15378"/>
        <dbReference type="ChEBI" id="CHEBI:28938"/>
        <dbReference type="ChEBI" id="CHEBI:57540"/>
        <dbReference type="ChEBI" id="CHEBI:57945"/>
        <dbReference type="ChEBI" id="CHEBI:57972"/>
        <dbReference type="EC" id="1.4.1.1"/>
    </reaction>
</comment>
<dbReference type="SUPFAM" id="SSF52283">
    <property type="entry name" value="Formate/glycerate dehydrogenase catalytic domain-like"/>
    <property type="match status" value="1"/>
</dbReference>
<evidence type="ECO:0000256" key="4">
    <source>
        <dbReference type="ARBA" id="ARBA00023027"/>
    </source>
</evidence>
<dbReference type="InterPro" id="IPR007886">
    <property type="entry name" value="AlaDH/PNT_N"/>
</dbReference>
<dbReference type="PANTHER" id="PTHR42795">
    <property type="entry name" value="ALANINE DEHYDROGENASE"/>
    <property type="match status" value="1"/>
</dbReference>
<dbReference type="PROSITE" id="PS00837">
    <property type="entry name" value="ALADH_PNT_2"/>
    <property type="match status" value="1"/>
</dbReference>
<dbReference type="CDD" id="cd05305">
    <property type="entry name" value="L-AlaDH"/>
    <property type="match status" value="1"/>
</dbReference>
<dbReference type="GO" id="GO:0000286">
    <property type="term" value="F:alanine dehydrogenase activity"/>
    <property type="evidence" value="ECO:0007669"/>
    <property type="project" value="UniProtKB-UniRule"/>
</dbReference>
<dbReference type="GO" id="GO:0005886">
    <property type="term" value="C:plasma membrane"/>
    <property type="evidence" value="ECO:0007669"/>
    <property type="project" value="TreeGrafter"/>
</dbReference>
<comment type="caution">
    <text evidence="11">The sequence shown here is derived from an EMBL/GenBank/DDBJ whole genome shotgun (WGS) entry which is preliminary data.</text>
</comment>
<dbReference type="AlphaFoldDB" id="A0A1E8FHP0"/>
<dbReference type="SMART" id="SM01002">
    <property type="entry name" value="AlaDh_PNT_C"/>
    <property type="match status" value="1"/>
</dbReference>
<feature type="binding site" evidence="8">
    <location>
        <position position="134"/>
    </location>
    <ligand>
        <name>NAD(+)</name>
        <dbReference type="ChEBI" id="CHEBI:57540"/>
    </ligand>
</feature>
<evidence type="ECO:0000256" key="5">
    <source>
        <dbReference type="PIRNR" id="PIRNR000183"/>
    </source>
</evidence>
<dbReference type="GO" id="GO:0042853">
    <property type="term" value="P:L-alanine catabolic process"/>
    <property type="evidence" value="ECO:0007669"/>
    <property type="project" value="InterPro"/>
</dbReference>
<evidence type="ECO:0000256" key="2">
    <source>
        <dbReference type="ARBA" id="ARBA00012897"/>
    </source>
</evidence>
<dbReference type="EC" id="1.4.1.1" evidence="2 5"/>
<comment type="similarity">
    <text evidence="1 5">Belongs to the AlaDH/PNT family.</text>
</comment>
<feature type="binding site" evidence="8">
    <location>
        <position position="203"/>
    </location>
    <ligand>
        <name>NAD(+)</name>
        <dbReference type="ChEBI" id="CHEBI:57540"/>
    </ligand>
</feature>
<feature type="active site" description="Proton donor/acceptor" evidence="6">
    <location>
        <position position="270"/>
    </location>
</feature>
<dbReference type="Pfam" id="PF01262">
    <property type="entry name" value="AlaDh_PNT_C"/>
    <property type="match status" value="1"/>
</dbReference>
<feature type="binding site" evidence="8">
    <location>
        <begin position="298"/>
        <end position="301"/>
    </location>
    <ligand>
        <name>NAD(+)</name>
        <dbReference type="ChEBI" id="CHEBI:57540"/>
    </ligand>
</feature>
<dbReference type="InterPro" id="IPR007698">
    <property type="entry name" value="AlaDH/PNT_NAD(H)-bd"/>
</dbReference>
<feature type="binding site" evidence="8">
    <location>
        <position position="220"/>
    </location>
    <ligand>
        <name>NAD(+)</name>
        <dbReference type="ChEBI" id="CHEBI:57540"/>
    </ligand>
</feature>
<keyword evidence="4 5" id="KW-0520">NAD</keyword>
<evidence type="ECO:0000256" key="8">
    <source>
        <dbReference type="PIRSR" id="PIRSR000183-3"/>
    </source>
</evidence>
<evidence type="ECO:0000259" key="9">
    <source>
        <dbReference type="SMART" id="SM01002"/>
    </source>
</evidence>
<dbReference type="SUPFAM" id="SSF51735">
    <property type="entry name" value="NAD(P)-binding Rossmann-fold domains"/>
    <property type="match status" value="1"/>
</dbReference>
<dbReference type="Gene3D" id="3.40.50.720">
    <property type="entry name" value="NAD(P)-binding Rossmann-like Domain"/>
    <property type="match status" value="2"/>
</dbReference>
<organism evidence="11 12">
    <name type="scientific">Alteromonas lipolytica</name>
    <dbReference type="NCBI Taxonomy" id="1856405"/>
    <lineage>
        <taxon>Bacteria</taxon>
        <taxon>Pseudomonadati</taxon>
        <taxon>Pseudomonadota</taxon>
        <taxon>Gammaproteobacteria</taxon>
        <taxon>Alteromonadales</taxon>
        <taxon>Alteromonadaceae</taxon>
        <taxon>Alteromonas/Salinimonas group</taxon>
        <taxon>Alteromonas</taxon>
    </lineage>
</organism>